<protein>
    <submittedName>
        <fullName evidence="2">DNA primase</fullName>
    </submittedName>
</protein>
<dbReference type="GO" id="GO:0003677">
    <property type="term" value="F:DNA binding"/>
    <property type="evidence" value="ECO:0007669"/>
    <property type="project" value="InterPro"/>
</dbReference>
<evidence type="ECO:0000313" key="2">
    <source>
        <dbReference type="EMBL" id="CAH07177.1"/>
    </source>
</evidence>
<evidence type="ECO:0000259" key="1">
    <source>
        <dbReference type="Pfam" id="PF01807"/>
    </source>
</evidence>
<dbReference type="Pfam" id="PF01807">
    <property type="entry name" value="Zn_ribbon_DnaG"/>
    <property type="match status" value="1"/>
</dbReference>
<keyword evidence="3" id="KW-1185">Reference proteome</keyword>
<proteinExistence type="predicted"/>
<dbReference type="Proteomes" id="UP000006731">
    <property type="component" value="Chromosome"/>
</dbReference>
<sequence length="303" mass="34331">MLMTSQEANSIPLEDILSRYGYEPSRRYGGYDMYRSPFRCDSSPSFKVFRNENRWYDFGDSSHGRVVDLVMRIQNCSFPQAMKEIEGLGFSSGMIPQPRPVPVTAQKASGMTLLKIIPVENGHLLDYAASRGIDADIVREHCVEVHYCFEKNPREKYALGFANDHGGFELRNSMFKGCAAAKDITGLAAGNRSCAVFEGFFDLLSFKQYAKEHPEMPALGKLDLCVLNSTSIVERSKDFLSRYEKVHAFLDNDAPGREALRKMRHFLPKDTVLVNEAERLYPSCNDFNEFLQKIKCPASGREM</sequence>
<dbReference type="GO" id="GO:0006260">
    <property type="term" value="P:DNA replication"/>
    <property type="evidence" value="ECO:0007669"/>
    <property type="project" value="InterPro"/>
</dbReference>
<dbReference type="HOGENOM" id="CLU_070537_1_0_10"/>
<dbReference type="EMBL" id="CR626927">
    <property type="protein sequence ID" value="CAH07177.1"/>
    <property type="molecule type" value="Genomic_DNA"/>
</dbReference>
<dbReference type="PaxDb" id="272559-BF9343_1396"/>
<reference evidence="2 3" key="1">
    <citation type="journal article" date="2005" name="Science">
        <title>Extensive DNA inversions in the B. fragilis genome control variable gene expression.</title>
        <authorList>
            <person name="Cerdeno-Tarraga A.M."/>
            <person name="Patrick S."/>
            <person name="Crosmann L."/>
            <person name="Blakely G."/>
            <person name="Abratt V."/>
            <person name="Lennard N."/>
            <person name="Duerden B."/>
            <person name="Poxton I."/>
            <person name="Harris B."/>
            <person name="Quail M.A."/>
            <person name="Barron A."/>
            <person name="Clarck L."/>
            <person name="Corton C."/>
            <person name="Doggett J."/>
            <person name="Holden M.T.G."/>
            <person name="Larke N."/>
            <person name="Line A."/>
            <person name="Lord A."/>
            <person name="Norbertczak H."/>
            <person name="Ormond D."/>
            <person name="Price C."/>
            <person name="Rabbinowitsch E."/>
            <person name="Woodward J."/>
            <person name="Barrel B.G."/>
            <person name="Parkhill J."/>
        </authorList>
    </citation>
    <scope>NUCLEOTIDE SEQUENCE [LARGE SCALE GENOMIC DNA]</scope>
    <source>
        <strain evidence="3">ATCC 25285 / DSM 2151 / CCUG 4856 / JCM 11019 / LMG 10263 / NCTC 9343 / Onslow / VPI 2553 / EN-2</strain>
    </source>
</reference>
<dbReference type="InterPro" id="IPR036977">
    <property type="entry name" value="DNA_primase_Znf_CHC2"/>
</dbReference>
<gene>
    <name evidence="2" type="ORF">BF9343_1396</name>
</gene>
<dbReference type="GO" id="GO:0003899">
    <property type="term" value="F:DNA-directed RNA polymerase activity"/>
    <property type="evidence" value="ECO:0007669"/>
    <property type="project" value="InterPro"/>
</dbReference>
<dbReference type="GO" id="GO:0008270">
    <property type="term" value="F:zinc ion binding"/>
    <property type="evidence" value="ECO:0007669"/>
    <property type="project" value="InterPro"/>
</dbReference>
<dbReference type="AlphaFoldDB" id="Q5LFC1"/>
<organism evidence="2 3">
    <name type="scientific">Bacteroides fragilis (strain ATCC 25285 / DSM 2151 / CCUG 4856 / JCM 11019 / LMG 10263 / NCTC 9343 / Onslow / VPI 2553 / EN-2)</name>
    <dbReference type="NCBI Taxonomy" id="272559"/>
    <lineage>
        <taxon>Bacteria</taxon>
        <taxon>Pseudomonadati</taxon>
        <taxon>Bacteroidota</taxon>
        <taxon>Bacteroidia</taxon>
        <taxon>Bacteroidales</taxon>
        <taxon>Bacteroidaceae</taxon>
        <taxon>Bacteroides</taxon>
    </lineage>
</organism>
<dbReference type="eggNOG" id="COG0358">
    <property type="taxonomic scope" value="Bacteria"/>
</dbReference>
<dbReference type="KEGG" id="bfs:BF9343_1396"/>
<dbReference type="Gene3D" id="3.40.1360.10">
    <property type="match status" value="1"/>
</dbReference>
<accession>Q5LFC1</accession>
<dbReference type="Gene3D" id="3.90.580.10">
    <property type="entry name" value="Zinc finger, CHC2-type domain"/>
    <property type="match status" value="1"/>
</dbReference>
<dbReference type="SUPFAM" id="SSF57783">
    <property type="entry name" value="Zinc beta-ribbon"/>
    <property type="match status" value="1"/>
</dbReference>
<dbReference type="InterPro" id="IPR002694">
    <property type="entry name" value="Znf_CHC2"/>
</dbReference>
<name>Q5LFC1_BACFN</name>
<dbReference type="SUPFAM" id="SSF56731">
    <property type="entry name" value="DNA primase core"/>
    <property type="match status" value="1"/>
</dbReference>
<dbReference type="Pfam" id="PF13155">
    <property type="entry name" value="Toprim_2"/>
    <property type="match status" value="1"/>
</dbReference>
<evidence type="ECO:0000313" key="3">
    <source>
        <dbReference type="Proteomes" id="UP000006731"/>
    </source>
</evidence>
<feature type="domain" description="Zinc finger CHC2-type" evidence="1">
    <location>
        <begin position="33"/>
        <end position="85"/>
    </location>
</feature>